<dbReference type="Proteomes" id="UP000612585">
    <property type="component" value="Unassembled WGS sequence"/>
</dbReference>
<organism evidence="3 4">
    <name type="scientific">Virgisporangium aurantiacum</name>
    <dbReference type="NCBI Taxonomy" id="175570"/>
    <lineage>
        <taxon>Bacteria</taxon>
        <taxon>Bacillati</taxon>
        <taxon>Actinomycetota</taxon>
        <taxon>Actinomycetes</taxon>
        <taxon>Micromonosporales</taxon>
        <taxon>Micromonosporaceae</taxon>
        <taxon>Virgisporangium</taxon>
    </lineage>
</organism>
<sequence>MATRTRPQAGSVFDGEPLLRTVATALMALSRRPHPGDPVYEPVVQRAFDQLVLLCLRRGQTPPGSVPEMARWARTRPVTEWPLDLFDAEVSDHQLLVDAETTSPTQFCLEWAVSSADPTTEQFENLLMNEAISTCRAAHAPDSYTALRRLMIERPVLTSAELAELSADVDLHPVLTVIRSCYEPAPAAYLRDGRYSTCKRCRCLMVPITSGALRCELDRCKRDGTDEIGRELLAHTGGGVHQLRRPLRVFITGPGLAEIDLEIALGKLRLTAEMWPNYDAYDLRITLPTGQVWAIDVKDRASPALLGRTTTPFRTVPPFTHAFLVVPAYRLVEREDYQRVFNRNLPADLRGKVKLHTDKALLTKLRAELRRASHATGPTDSGGSDA</sequence>
<dbReference type="RefSeq" id="WP_239152823.1">
    <property type="nucleotide sequence ID" value="NZ_BOPG01000101.1"/>
</dbReference>
<dbReference type="Pfam" id="PF18154">
    <property type="entry name" value="pPIWI_RE_REase"/>
    <property type="match status" value="1"/>
</dbReference>
<name>A0A8J4E6Q6_9ACTN</name>
<reference evidence="3" key="1">
    <citation type="submission" date="2021-01" db="EMBL/GenBank/DDBJ databases">
        <title>Whole genome shotgun sequence of Virgisporangium aurantiacum NBRC 16421.</title>
        <authorList>
            <person name="Komaki H."/>
            <person name="Tamura T."/>
        </authorList>
    </citation>
    <scope>NUCLEOTIDE SEQUENCE</scope>
    <source>
        <strain evidence="3">NBRC 16421</strain>
    </source>
</reference>
<dbReference type="EMBL" id="BOPG01000101">
    <property type="protein sequence ID" value="GIJ63671.1"/>
    <property type="molecule type" value="Genomic_DNA"/>
</dbReference>
<dbReference type="InterPro" id="IPR041191">
    <property type="entry name" value="pPIWI_RE_Y"/>
</dbReference>
<evidence type="ECO:0000259" key="2">
    <source>
        <dbReference type="Pfam" id="PF18156"/>
    </source>
</evidence>
<gene>
    <name evidence="3" type="ORF">Vau01_111870</name>
</gene>
<proteinExistence type="predicted"/>
<protein>
    <recommendedName>
        <fullName evidence="5">REase associating with pPIWI RE domain-containing protein</fullName>
    </recommendedName>
</protein>
<dbReference type="AlphaFoldDB" id="A0A8J4E6Q6"/>
<feature type="domain" description="REase associating with pPIWI RE" evidence="1">
    <location>
        <begin position="255"/>
        <end position="372"/>
    </location>
</feature>
<evidence type="ECO:0000259" key="1">
    <source>
        <dbReference type="Pfam" id="PF18154"/>
    </source>
</evidence>
<keyword evidence="4" id="KW-1185">Reference proteome</keyword>
<feature type="domain" description="pPIWI-RE three-gene island" evidence="2">
    <location>
        <begin position="18"/>
        <end position="158"/>
    </location>
</feature>
<evidence type="ECO:0000313" key="4">
    <source>
        <dbReference type="Proteomes" id="UP000612585"/>
    </source>
</evidence>
<dbReference type="InterPro" id="IPR040828">
    <property type="entry name" value="pPIWI_RE_REase"/>
</dbReference>
<evidence type="ECO:0008006" key="5">
    <source>
        <dbReference type="Google" id="ProtNLM"/>
    </source>
</evidence>
<dbReference type="Pfam" id="PF18156">
    <property type="entry name" value="pPIWI_RE_Y"/>
    <property type="match status" value="1"/>
</dbReference>
<accession>A0A8J4E6Q6</accession>
<evidence type="ECO:0000313" key="3">
    <source>
        <dbReference type="EMBL" id="GIJ63671.1"/>
    </source>
</evidence>
<comment type="caution">
    <text evidence="3">The sequence shown here is derived from an EMBL/GenBank/DDBJ whole genome shotgun (WGS) entry which is preliminary data.</text>
</comment>